<accession>A0A0N1JTW6</accession>
<dbReference type="GO" id="GO:0052621">
    <property type="term" value="F:diguanylate cyclase activity"/>
    <property type="evidence" value="ECO:0007669"/>
    <property type="project" value="UniProtKB-EC"/>
</dbReference>
<feature type="coiled-coil region" evidence="3">
    <location>
        <begin position="240"/>
        <end position="272"/>
    </location>
</feature>
<dbReference type="CDD" id="cd01949">
    <property type="entry name" value="GGDEF"/>
    <property type="match status" value="1"/>
</dbReference>
<dbReference type="OrthoDB" id="8522032at2"/>
<dbReference type="InterPro" id="IPR043128">
    <property type="entry name" value="Rev_trsase/Diguanyl_cyclase"/>
</dbReference>
<keyword evidence="7" id="KW-1185">Reference proteome</keyword>
<feature type="domain" description="GGDEF" evidence="5">
    <location>
        <begin position="305"/>
        <end position="434"/>
    </location>
</feature>
<evidence type="ECO:0000256" key="2">
    <source>
        <dbReference type="ARBA" id="ARBA00034247"/>
    </source>
</evidence>
<feature type="transmembrane region" description="Helical" evidence="4">
    <location>
        <begin position="6"/>
        <end position="25"/>
    </location>
</feature>
<proteinExistence type="predicted"/>
<dbReference type="Pfam" id="PF00990">
    <property type="entry name" value="GGDEF"/>
    <property type="match status" value="1"/>
</dbReference>
<evidence type="ECO:0000259" key="5">
    <source>
        <dbReference type="PROSITE" id="PS50887"/>
    </source>
</evidence>
<dbReference type="InterPro" id="IPR029787">
    <property type="entry name" value="Nucleotide_cyclase"/>
</dbReference>
<dbReference type="PATRIC" id="fig|857265.3.peg.192"/>
<dbReference type="Gene3D" id="3.30.70.270">
    <property type="match status" value="1"/>
</dbReference>
<evidence type="ECO:0000256" key="4">
    <source>
        <dbReference type="SAM" id="Phobius"/>
    </source>
</evidence>
<reference evidence="6 7" key="1">
    <citation type="submission" date="2015-07" db="EMBL/GenBank/DDBJ databases">
        <title>Draft genome sequence of the Amantichitinum ursilacus IGB-41, a new chitin-degrading bacterium.</title>
        <authorList>
            <person name="Kirstahler P."/>
            <person name="Guenther M."/>
            <person name="Grumaz C."/>
            <person name="Rupp S."/>
            <person name="Zibek S."/>
            <person name="Sohn K."/>
        </authorList>
    </citation>
    <scope>NUCLEOTIDE SEQUENCE [LARGE SCALE GENOMIC DNA]</scope>
    <source>
        <strain evidence="6 7">IGB-41</strain>
    </source>
</reference>
<dbReference type="AlphaFoldDB" id="A0A0N1JTW6"/>
<keyword evidence="4" id="KW-0812">Transmembrane</keyword>
<dbReference type="InterPro" id="IPR050469">
    <property type="entry name" value="Diguanylate_Cyclase"/>
</dbReference>
<evidence type="ECO:0000256" key="1">
    <source>
        <dbReference type="ARBA" id="ARBA00012528"/>
    </source>
</evidence>
<keyword evidence="3" id="KW-0175">Coiled coil</keyword>
<dbReference type="PANTHER" id="PTHR45138">
    <property type="entry name" value="REGULATORY COMPONENTS OF SENSORY TRANSDUCTION SYSTEM"/>
    <property type="match status" value="1"/>
</dbReference>
<evidence type="ECO:0000256" key="3">
    <source>
        <dbReference type="SAM" id="Coils"/>
    </source>
</evidence>
<dbReference type="SMART" id="SM00267">
    <property type="entry name" value="GGDEF"/>
    <property type="match status" value="1"/>
</dbReference>
<evidence type="ECO:0000313" key="7">
    <source>
        <dbReference type="Proteomes" id="UP000037939"/>
    </source>
</evidence>
<name>A0A0N1JTW6_9NEIS</name>
<dbReference type="Proteomes" id="UP000037939">
    <property type="component" value="Unassembled WGS sequence"/>
</dbReference>
<evidence type="ECO:0000313" key="6">
    <source>
        <dbReference type="EMBL" id="KPC55174.1"/>
    </source>
</evidence>
<dbReference type="EC" id="2.7.7.65" evidence="1"/>
<dbReference type="STRING" id="857265.WG78_00910"/>
<dbReference type="RefSeq" id="WP_053935902.1">
    <property type="nucleotide sequence ID" value="NZ_LAQT01000001.1"/>
</dbReference>
<organism evidence="6 7">
    <name type="scientific">Amantichitinum ursilacus</name>
    <dbReference type="NCBI Taxonomy" id="857265"/>
    <lineage>
        <taxon>Bacteria</taxon>
        <taxon>Pseudomonadati</taxon>
        <taxon>Pseudomonadota</taxon>
        <taxon>Betaproteobacteria</taxon>
        <taxon>Neisseriales</taxon>
        <taxon>Chitinibacteraceae</taxon>
        <taxon>Amantichitinum</taxon>
    </lineage>
</organism>
<dbReference type="NCBIfam" id="TIGR00254">
    <property type="entry name" value="GGDEF"/>
    <property type="match status" value="1"/>
</dbReference>
<dbReference type="EMBL" id="LAQT01000001">
    <property type="protein sequence ID" value="KPC55174.1"/>
    <property type="molecule type" value="Genomic_DNA"/>
</dbReference>
<dbReference type="SUPFAM" id="SSF55073">
    <property type="entry name" value="Nucleotide cyclase"/>
    <property type="match status" value="1"/>
</dbReference>
<comment type="catalytic activity">
    <reaction evidence="2">
        <text>2 GTP = 3',3'-c-di-GMP + 2 diphosphate</text>
        <dbReference type="Rhea" id="RHEA:24898"/>
        <dbReference type="ChEBI" id="CHEBI:33019"/>
        <dbReference type="ChEBI" id="CHEBI:37565"/>
        <dbReference type="ChEBI" id="CHEBI:58805"/>
        <dbReference type="EC" id="2.7.7.65"/>
    </reaction>
</comment>
<sequence length="434" mass="48293">MAHDVGKLRYVMAGLILLTLVLLGWQHWGMNRRLEISPQTGYRYSVTDDRPEGDSIAQFIPSAQGGRLECSVGAKAGSPYCQLDIRTDSLAHGVDLSDYDSVYIEASYHGPGSHRLRLFLRNFDLSQSRAEDENSWKLNELDVTPNPANDHDALTIRLNNLNVNSAWLADNRIPADRSAVDLSNVVMLQIATPGMREPGLHRIDITALAFCGKWISREALLLVIVALWAGAAMIYLLLGLHRVRQNLAASRARQQELEAMNISLEIQNLRIEEAARRDPLTGARNRAGIRDELVREMKKARKGVDTFSIVFIDLDHFKRINDERGHGVGDAVLKQLVRELGSQIRHSDYLVRWGGEEFMLICTNTPFDAATRLAEKLRLHIRAAEWPEALAVTASFGVTTYAAPEALSAALARADAALYEAKHNGRNRVVGHAP</sequence>
<keyword evidence="4" id="KW-1133">Transmembrane helix</keyword>
<dbReference type="PANTHER" id="PTHR45138:SF9">
    <property type="entry name" value="DIGUANYLATE CYCLASE DGCM-RELATED"/>
    <property type="match status" value="1"/>
</dbReference>
<feature type="transmembrane region" description="Helical" evidence="4">
    <location>
        <begin position="219"/>
        <end position="238"/>
    </location>
</feature>
<dbReference type="PROSITE" id="PS50887">
    <property type="entry name" value="GGDEF"/>
    <property type="match status" value="1"/>
</dbReference>
<comment type="caution">
    <text evidence="6">The sequence shown here is derived from an EMBL/GenBank/DDBJ whole genome shotgun (WGS) entry which is preliminary data.</text>
</comment>
<keyword evidence="4" id="KW-0472">Membrane</keyword>
<protein>
    <recommendedName>
        <fullName evidence="1">diguanylate cyclase</fullName>
        <ecNumber evidence="1">2.7.7.65</ecNumber>
    </recommendedName>
</protein>
<gene>
    <name evidence="6" type="primary">pleD_1</name>
    <name evidence="6" type="ORF">WG78_00910</name>
</gene>
<dbReference type="InterPro" id="IPR000160">
    <property type="entry name" value="GGDEF_dom"/>
</dbReference>
<dbReference type="FunFam" id="3.30.70.270:FF:000001">
    <property type="entry name" value="Diguanylate cyclase domain protein"/>
    <property type="match status" value="1"/>
</dbReference>